<name>A0AB39XL82_9BRAD</name>
<gene>
    <name evidence="1" type="ORF">AB8Z38_01305</name>
</gene>
<dbReference type="EMBL" id="CP165734">
    <property type="protein sequence ID" value="XDV58216.1"/>
    <property type="molecule type" value="Genomic_DNA"/>
</dbReference>
<organism evidence="1">
    <name type="scientific">Bradyrhizobium sp. LLZ17</name>
    <dbReference type="NCBI Taxonomy" id="3239388"/>
    <lineage>
        <taxon>Bacteria</taxon>
        <taxon>Pseudomonadati</taxon>
        <taxon>Pseudomonadota</taxon>
        <taxon>Alphaproteobacteria</taxon>
        <taxon>Hyphomicrobiales</taxon>
        <taxon>Nitrobacteraceae</taxon>
        <taxon>Bradyrhizobium</taxon>
    </lineage>
</organism>
<accession>A0AB39XL82</accession>
<reference evidence="1" key="1">
    <citation type="submission" date="2024-08" db="EMBL/GenBank/DDBJ databases">
        <authorList>
            <person name="Chaddad Z."/>
            <person name="Lamrabet M."/>
            <person name="Bouhnik O."/>
            <person name="Alami S."/>
            <person name="Wipf D."/>
            <person name="Courty P.E."/>
            <person name="Missbah El Idrissi M."/>
        </authorList>
    </citation>
    <scope>NUCLEOTIDE SEQUENCE</scope>
    <source>
        <strain evidence="1">LLZ17</strain>
    </source>
</reference>
<evidence type="ECO:0000313" key="1">
    <source>
        <dbReference type="EMBL" id="XDV58216.1"/>
    </source>
</evidence>
<proteinExistence type="predicted"/>
<sequence length="122" mass="13690">MLVVQTRHAKAHAQIFDPDGDRSIGNWFDSRDRRTSHTALGFPPEEKVESIGKKVGPIRERGMSHLILTTNDLAPLQLQPTRLANVVLGFSVRFVMDRLPSEEQLMMGLEPRSAKYGNVGDH</sequence>
<dbReference type="AlphaFoldDB" id="A0AB39XL82"/>
<dbReference type="RefSeq" id="WP_369722709.1">
    <property type="nucleotide sequence ID" value="NZ_CP165734.1"/>
</dbReference>
<protein>
    <submittedName>
        <fullName evidence="1">Uncharacterized protein</fullName>
    </submittedName>
</protein>